<evidence type="ECO:0000313" key="2">
    <source>
        <dbReference type="Proteomes" id="UP000091820"/>
    </source>
</evidence>
<protein>
    <submittedName>
        <fullName evidence="1">Uncharacterized protein</fullName>
    </submittedName>
</protein>
<name>A0A1A9WPI3_9MUSC</name>
<reference evidence="1" key="2">
    <citation type="submission" date="2020-05" db="UniProtKB">
        <authorList>
            <consortium name="EnsemblMetazoa"/>
        </authorList>
    </citation>
    <scope>IDENTIFICATION</scope>
    <source>
        <strain evidence="1">IAEA</strain>
    </source>
</reference>
<sequence>MCTHTYGCEVSVWKYNVIPTTNITGGYIFFTLYVHTSSRKKYTENGPRNISIIVLGWARFDAHIDYRHDSPRVSEEMKADEEANKKAHKGEYLNKDCIGALLKTSSNSPSQLLEN</sequence>
<keyword evidence="2" id="KW-1185">Reference proteome</keyword>
<proteinExistence type="predicted"/>
<dbReference type="AlphaFoldDB" id="A0A1A9WPI3"/>
<evidence type="ECO:0000313" key="1">
    <source>
        <dbReference type="EnsemblMetazoa" id="GBRI027127-PA"/>
    </source>
</evidence>
<dbReference type="Proteomes" id="UP000091820">
    <property type="component" value="Unassembled WGS sequence"/>
</dbReference>
<accession>A0A1A9WPI3</accession>
<reference evidence="2" key="1">
    <citation type="submission" date="2014-03" db="EMBL/GenBank/DDBJ databases">
        <authorList>
            <person name="Aksoy S."/>
            <person name="Warren W."/>
            <person name="Wilson R.K."/>
        </authorList>
    </citation>
    <scope>NUCLEOTIDE SEQUENCE [LARGE SCALE GENOMIC DNA]</scope>
    <source>
        <strain evidence="2">IAEA</strain>
    </source>
</reference>
<organism evidence="1 2">
    <name type="scientific">Glossina brevipalpis</name>
    <dbReference type="NCBI Taxonomy" id="37001"/>
    <lineage>
        <taxon>Eukaryota</taxon>
        <taxon>Metazoa</taxon>
        <taxon>Ecdysozoa</taxon>
        <taxon>Arthropoda</taxon>
        <taxon>Hexapoda</taxon>
        <taxon>Insecta</taxon>
        <taxon>Pterygota</taxon>
        <taxon>Neoptera</taxon>
        <taxon>Endopterygota</taxon>
        <taxon>Diptera</taxon>
        <taxon>Brachycera</taxon>
        <taxon>Muscomorpha</taxon>
        <taxon>Hippoboscoidea</taxon>
        <taxon>Glossinidae</taxon>
        <taxon>Glossina</taxon>
    </lineage>
</organism>
<dbReference type="EnsemblMetazoa" id="GBRI027127-RA">
    <property type="protein sequence ID" value="GBRI027127-PA"/>
    <property type="gene ID" value="GBRI027127"/>
</dbReference>
<dbReference type="VEuPathDB" id="VectorBase:GBRI027127"/>